<dbReference type="EMBL" id="JAGVRK010000001">
    <property type="protein sequence ID" value="MBS2967881.1"/>
    <property type="molecule type" value="Genomic_DNA"/>
</dbReference>
<feature type="transmembrane region" description="Helical" evidence="1">
    <location>
        <begin position="97"/>
        <end position="119"/>
    </location>
</feature>
<keyword evidence="3" id="KW-1185">Reference proteome</keyword>
<accession>A0ABS5LB73</accession>
<dbReference type="Proteomes" id="UP000682403">
    <property type="component" value="Unassembled WGS sequence"/>
</dbReference>
<organism evidence="2 3">
    <name type="scientific">Metabacillus flavus</name>
    <dbReference type="NCBI Taxonomy" id="2823519"/>
    <lineage>
        <taxon>Bacteria</taxon>
        <taxon>Bacillati</taxon>
        <taxon>Bacillota</taxon>
        <taxon>Bacilli</taxon>
        <taxon>Bacillales</taxon>
        <taxon>Bacillaceae</taxon>
        <taxon>Metabacillus</taxon>
    </lineage>
</organism>
<comment type="caution">
    <text evidence="2">The sequence shown here is derived from an EMBL/GenBank/DDBJ whole genome shotgun (WGS) entry which is preliminary data.</text>
</comment>
<protein>
    <recommendedName>
        <fullName evidence="4">DUF3995 domain-containing protein</fullName>
    </recommendedName>
</protein>
<reference evidence="2 3" key="1">
    <citation type="submission" date="2021-04" db="EMBL/GenBank/DDBJ databases">
        <title>Metabacillus sp. strain KIGAM252 whole genome sequence.</title>
        <authorList>
            <person name="Seo M.-J."/>
            <person name="Cho E.-S."/>
            <person name="Hwang C.Y."/>
            <person name="Yoon D.J."/>
        </authorList>
    </citation>
    <scope>NUCLEOTIDE SEQUENCE [LARGE SCALE GENOMIC DNA]</scope>
    <source>
        <strain evidence="2 3">KIGAM252</strain>
    </source>
</reference>
<dbReference type="RefSeq" id="WP_211556539.1">
    <property type="nucleotide sequence ID" value="NZ_JAGVRK010000001.1"/>
</dbReference>
<evidence type="ECO:0000313" key="3">
    <source>
        <dbReference type="Proteomes" id="UP000682403"/>
    </source>
</evidence>
<name>A0ABS5LB73_9BACI</name>
<keyword evidence="1" id="KW-0472">Membrane</keyword>
<sequence length="120" mass="13586">MIHTLWVIYLGILGTAAIGFLLKGGYKTNLMRVDFVISIITWIGLMGYVTNSSFLSPLFWKFAFFGGLLWDIIFSIKLKDVNGEPLYEEIPKSARPIVIAGSFIVFLGPLYYGLFRYAFT</sequence>
<evidence type="ECO:0000256" key="1">
    <source>
        <dbReference type="SAM" id="Phobius"/>
    </source>
</evidence>
<keyword evidence="1" id="KW-0812">Transmembrane</keyword>
<evidence type="ECO:0008006" key="4">
    <source>
        <dbReference type="Google" id="ProtNLM"/>
    </source>
</evidence>
<keyword evidence="1" id="KW-1133">Transmembrane helix</keyword>
<feature type="transmembrane region" description="Helical" evidence="1">
    <location>
        <begin position="6"/>
        <end position="26"/>
    </location>
</feature>
<proteinExistence type="predicted"/>
<evidence type="ECO:0000313" key="2">
    <source>
        <dbReference type="EMBL" id="MBS2967881.1"/>
    </source>
</evidence>
<feature type="transmembrane region" description="Helical" evidence="1">
    <location>
        <begin position="33"/>
        <end position="52"/>
    </location>
</feature>
<gene>
    <name evidence="2" type="ORF">J9317_03710</name>
</gene>